<feature type="region of interest" description="Disordered" evidence="11">
    <location>
        <begin position="696"/>
        <end position="767"/>
    </location>
</feature>
<organism evidence="14 15">
    <name type="scientific">Drosophila pseudoobscura pseudoobscura</name>
    <name type="common">Fruit fly</name>
    <dbReference type="NCBI Taxonomy" id="46245"/>
    <lineage>
        <taxon>Eukaryota</taxon>
        <taxon>Metazoa</taxon>
        <taxon>Ecdysozoa</taxon>
        <taxon>Arthropoda</taxon>
        <taxon>Hexapoda</taxon>
        <taxon>Insecta</taxon>
        <taxon>Pterygota</taxon>
        <taxon>Neoptera</taxon>
        <taxon>Endopterygota</taxon>
        <taxon>Diptera</taxon>
        <taxon>Brachycera</taxon>
        <taxon>Muscomorpha</taxon>
        <taxon>Ephydroidea</taxon>
        <taxon>Drosophilidae</taxon>
        <taxon>Drosophila</taxon>
        <taxon>Sophophora</taxon>
    </lineage>
</organism>
<dbReference type="PRINTS" id="PR00237">
    <property type="entry name" value="GPCRRHODOPSN"/>
</dbReference>
<dbReference type="PANTHER" id="PTHR24247">
    <property type="entry name" value="5-HYDROXYTRYPTAMINE RECEPTOR"/>
    <property type="match status" value="1"/>
</dbReference>
<dbReference type="GO" id="GO:0005886">
    <property type="term" value="C:plasma membrane"/>
    <property type="evidence" value="ECO:0007669"/>
    <property type="project" value="UniProtKB-SubCell"/>
</dbReference>
<evidence type="ECO:0000256" key="11">
    <source>
        <dbReference type="SAM" id="MobiDB-lite"/>
    </source>
</evidence>
<dbReference type="PANTHER" id="PTHR24247:SF191">
    <property type="entry name" value="MUSCARINIC ACETYLCHOLINE RECEPTOR, B-TYPE, ISOFORM A"/>
    <property type="match status" value="1"/>
</dbReference>
<dbReference type="Pfam" id="PF00001">
    <property type="entry name" value="7tm_1"/>
    <property type="match status" value="2"/>
</dbReference>
<evidence type="ECO:0000256" key="7">
    <source>
        <dbReference type="ARBA" id="ARBA00023136"/>
    </source>
</evidence>
<evidence type="ECO:0000259" key="13">
    <source>
        <dbReference type="PROSITE" id="PS50262"/>
    </source>
</evidence>
<gene>
    <name evidence="15 16" type="primary">mAChR-B</name>
</gene>
<evidence type="ECO:0000256" key="9">
    <source>
        <dbReference type="ARBA" id="ARBA00023224"/>
    </source>
</evidence>
<comment type="similarity">
    <text evidence="2 10">Belongs to the G-protein coupled receptor 1 family.</text>
</comment>
<evidence type="ECO:0000256" key="12">
    <source>
        <dbReference type="SAM" id="Phobius"/>
    </source>
</evidence>
<dbReference type="GO" id="GO:0030425">
    <property type="term" value="C:dendrite"/>
    <property type="evidence" value="ECO:0007669"/>
    <property type="project" value="TreeGrafter"/>
</dbReference>
<feature type="domain" description="G-protein coupled receptors family 1 profile" evidence="13">
    <location>
        <begin position="929"/>
        <end position="1021"/>
    </location>
</feature>
<feature type="region of interest" description="Disordered" evidence="11">
    <location>
        <begin position="410"/>
        <end position="459"/>
    </location>
</feature>
<protein>
    <submittedName>
        <fullName evidence="15 16">Uncharacterized protein mAChR-B</fullName>
    </submittedName>
</protein>
<feature type="transmembrane region" description="Helical" evidence="12">
    <location>
        <begin position="132"/>
        <end position="161"/>
    </location>
</feature>
<feature type="compositionally biased region" description="Basic and acidic residues" evidence="11">
    <location>
        <begin position="418"/>
        <end position="443"/>
    </location>
</feature>
<feature type="compositionally biased region" description="Basic and acidic residues" evidence="11">
    <location>
        <begin position="904"/>
        <end position="914"/>
    </location>
</feature>
<dbReference type="Proteomes" id="UP000001819">
    <property type="component" value="Chromosome 2"/>
</dbReference>
<feature type="region of interest" description="Disordered" evidence="11">
    <location>
        <begin position="820"/>
        <end position="925"/>
    </location>
</feature>
<evidence type="ECO:0000313" key="16">
    <source>
        <dbReference type="RefSeq" id="XP_033232521.1"/>
    </source>
</evidence>
<dbReference type="Gene3D" id="1.20.1070.10">
    <property type="entry name" value="Rhodopsin 7-helix transmembrane proteins"/>
    <property type="match status" value="2"/>
</dbReference>
<dbReference type="InterPro" id="IPR000276">
    <property type="entry name" value="GPCR_Rhodpsn"/>
</dbReference>
<feature type="compositionally biased region" description="Low complexity" evidence="11">
    <location>
        <begin position="560"/>
        <end position="572"/>
    </location>
</feature>
<dbReference type="SUPFAM" id="SSF81321">
    <property type="entry name" value="Family A G protein-coupled receptor-like"/>
    <property type="match status" value="2"/>
</dbReference>
<feature type="region of interest" description="Disordered" evidence="11">
    <location>
        <begin position="509"/>
        <end position="586"/>
    </location>
</feature>
<evidence type="ECO:0000313" key="14">
    <source>
        <dbReference type="Proteomes" id="UP000001819"/>
    </source>
</evidence>
<dbReference type="GO" id="GO:0007187">
    <property type="term" value="P:G protein-coupled receptor signaling pathway, coupled to cyclic nucleotide second messenger"/>
    <property type="evidence" value="ECO:0007669"/>
    <property type="project" value="TreeGrafter"/>
</dbReference>
<feature type="domain" description="G-protein coupled receptors family 1 profile" evidence="13">
    <location>
        <begin position="153"/>
        <end position="346"/>
    </location>
</feature>
<keyword evidence="3" id="KW-1003">Cell membrane</keyword>
<dbReference type="FunFam" id="1.20.1070.10:FF:000221">
    <property type="entry name" value="Muscarinic acetylcholine receptor gar-2"/>
    <property type="match status" value="1"/>
</dbReference>
<dbReference type="GO" id="GO:0007197">
    <property type="term" value="P:adenylate cyclase-inhibiting G protein-coupled acetylcholine receptor signaling pathway"/>
    <property type="evidence" value="ECO:0007669"/>
    <property type="project" value="TreeGrafter"/>
</dbReference>
<proteinExistence type="inferred from homology"/>
<dbReference type="SMART" id="SM01381">
    <property type="entry name" value="7TM_GPCR_Srsx"/>
    <property type="match status" value="1"/>
</dbReference>
<dbReference type="RefSeq" id="XP_033232521.1">
    <property type="nucleotide sequence ID" value="XM_033376630.1"/>
</dbReference>
<feature type="compositionally biased region" description="Basic residues" evidence="11">
    <location>
        <begin position="548"/>
        <end position="559"/>
    </location>
</feature>
<evidence type="ECO:0000256" key="10">
    <source>
        <dbReference type="RuleBase" id="RU000688"/>
    </source>
</evidence>
<reference evidence="15" key="2">
    <citation type="submission" date="2025-04" db="UniProtKB">
        <authorList>
            <consortium name="RefSeq"/>
        </authorList>
    </citation>
    <scope>IDENTIFICATION</scope>
    <source>
        <strain evidence="15">MV-25-SWS-2005</strain>
        <tissue evidence="15">Whole body</tissue>
    </source>
</reference>
<dbReference type="RefSeq" id="XP_001358132.4">
    <property type="nucleotide sequence ID" value="XM_001358095.4"/>
</dbReference>
<dbReference type="GO" id="GO:0045202">
    <property type="term" value="C:synapse"/>
    <property type="evidence" value="ECO:0007669"/>
    <property type="project" value="TreeGrafter"/>
</dbReference>
<evidence type="ECO:0000256" key="1">
    <source>
        <dbReference type="ARBA" id="ARBA00004651"/>
    </source>
</evidence>
<dbReference type="KEGG" id="dpo:4800948"/>
<dbReference type="GO" id="GO:0016907">
    <property type="term" value="F:G protein-coupled acetylcholine receptor activity"/>
    <property type="evidence" value="ECO:0007669"/>
    <property type="project" value="TreeGrafter"/>
</dbReference>
<feature type="transmembrane region" description="Helical" evidence="12">
    <location>
        <begin position="211"/>
        <end position="232"/>
    </location>
</feature>
<keyword evidence="5 12" id="KW-1133">Transmembrane helix</keyword>
<keyword evidence="7 12" id="KW-0472">Membrane</keyword>
<dbReference type="CDD" id="cd15302">
    <property type="entry name" value="7tmA_mAChR_GAR-2-like"/>
    <property type="match status" value="1"/>
</dbReference>
<feature type="transmembrane region" description="Helical" evidence="12">
    <location>
        <begin position="253"/>
        <end position="278"/>
    </location>
</feature>
<comment type="subcellular location">
    <subcellularLocation>
        <location evidence="1">Cell membrane</location>
        <topology evidence="1">Multi-pass membrane protein</topology>
    </subcellularLocation>
</comment>
<dbReference type="AlphaFoldDB" id="A0A6I8UNB3"/>
<evidence type="ECO:0000256" key="5">
    <source>
        <dbReference type="ARBA" id="ARBA00022989"/>
    </source>
</evidence>
<dbReference type="GO" id="GO:0004993">
    <property type="term" value="F:G protein-coupled serotonin receptor activity"/>
    <property type="evidence" value="ECO:0007669"/>
    <property type="project" value="TreeGrafter"/>
</dbReference>
<keyword evidence="9 10" id="KW-0807">Transducer</keyword>
<dbReference type="PROSITE" id="PS50262">
    <property type="entry name" value="G_PROTEIN_RECEP_F1_2"/>
    <property type="match status" value="2"/>
</dbReference>
<evidence type="ECO:0000256" key="4">
    <source>
        <dbReference type="ARBA" id="ARBA00022692"/>
    </source>
</evidence>
<evidence type="ECO:0000256" key="3">
    <source>
        <dbReference type="ARBA" id="ARBA00022475"/>
    </source>
</evidence>
<keyword evidence="14" id="KW-1185">Reference proteome</keyword>
<name>A0A6I8UNB3_DROPS</name>
<sequence length="1043" mass="115063">MRSLNKSVGLQGGEDELGNATDSIYTIKSKWITDWSLNKERDKLCSILFKRVLDHAECKRLLEATKIYGESTDFSSWSANEQLQWYRNFDVNDTSTLGLKNHSAGSGTATDTDTDTDLSSDNVLVPVLPPFALWQTIFIAICLAICIILTVGGNILVLLAFIVDRNIRQPSNYFIASLAATDMLIGTVSMPFYTIYVLKGYWDLGPVLCDLWLSVDYTVCLVSQYTVLLITIDRYCSVKIAAKYRSWRTRTRVIYMVTITWIIPALLFFISIFGWEHFTGKRDLLPGQCAVQFLKDPIFNTALIIGYYWTTLIVLFVLYAGIYKTAYDMQKRSEAKQRKMQSMVALSAGAMSGMAGHAAGIGVIEEKILKTKVELAGGQTDLDSASAACTTVIKRLSGSGQSNPLAQAAEEVENMTPEQRRASAAKIEEARKRDAVEAEKSERSSSPAFDSDEESSVNQAQQLITQQKLSNMRKRSSIGLVFGAQAALLATRGKGNLQKSTTNSKSIEAMHSMGGGRSPSHHHPHHHHPTHQTSLQRAQSKEEVGIARLHHQHQQHHSHSQNPNQNQNQNQHHQLDRPPKRTSCSTLSQIAEHDRLIDFQAQAQAPAQFTNDPLSPVDLAPIEVPSEEVHQGLVQAILPPPDAFQCPTPLSDDYSDRPFGNSSGNSELAMTYDLMTNNSELRYMDESSAMLATITTTNNTSPNDTISCSVRPTNPALPPPPPARKHPPKADNSTSQNHNQNQNQNKNQSPSQSQSLNLSLSLNHSQNQSQSQEAVAIEKRLLVSYTGIEDFAKVRRESCIEAICLLDVPSGKLLADCPHRRASSPMETSSKDAILYSPMPPVSPKVKTQQALATATGTPTQTAAPPPALERIEERETSDSNTNKMPSTSGTTSSSGGGGLAGGSRRDREEESQQKTDGISNRGSSKRAFIHSIGKHFKSKKALPLALGGGGRQKSKSENRARKAFRTISFILGCFVACWTPYHVLALVEGFCRNPPCTNEHLYMFSYFLCYANSPMNPFCYALANQQFKKTFTRILKGDLHMT</sequence>
<feature type="transmembrane region" description="Helical" evidence="12">
    <location>
        <begin position="173"/>
        <end position="196"/>
    </location>
</feature>
<keyword evidence="8 10" id="KW-0675">Receptor</keyword>
<keyword evidence="4 10" id="KW-0812">Transmembrane</keyword>
<feature type="compositionally biased region" description="Polar residues" evidence="11">
    <location>
        <begin position="696"/>
        <end position="711"/>
    </location>
</feature>
<feature type="compositionally biased region" description="Basic residues" evidence="11">
    <location>
        <begin position="519"/>
        <end position="530"/>
    </location>
</feature>
<reference evidence="14" key="1">
    <citation type="submission" date="2024-06" db="UniProtKB">
        <authorList>
            <consortium name="RefSeq"/>
        </authorList>
    </citation>
    <scope>NUCLEOTIDE SEQUENCE [LARGE SCALE GENOMIC DNA]</scope>
    <source>
        <strain evidence="16">MV-25-SWS-2005</strain>
        <strain evidence="14">MV2-25</strain>
        <tissue evidence="16">Whole body</tissue>
    </source>
</reference>
<feature type="compositionally biased region" description="Low complexity" evidence="11">
    <location>
        <begin position="730"/>
        <end position="767"/>
    </location>
</feature>
<evidence type="ECO:0000313" key="15">
    <source>
        <dbReference type="RefSeq" id="XP_001358132.4"/>
    </source>
</evidence>
<keyword evidence="6 10" id="KW-0297">G-protein coupled receptor</keyword>
<dbReference type="FunFam" id="1.20.1070.10:FF:000277">
    <property type="entry name" value="Muscarinic acetylcholine receptor A-type"/>
    <property type="match status" value="1"/>
</dbReference>
<evidence type="ECO:0000256" key="2">
    <source>
        <dbReference type="ARBA" id="ARBA00010663"/>
    </source>
</evidence>
<accession>A0A6I8UNB3</accession>
<feature type="compositionally biased region" description="Low complexity" evidence="11">
    <location>
        <begin position="848"/>
        <end position="863"/>
    </location>
</feature>
<feature type="transmembrane region" description="Helical" evidence="12">
    <location>
        <begin position="298"/>
        <end position="322"/>
    </location>
</feature>
<evidence type="ECO:0000256" key="6">
    <source>
        <dbReference type="ARBA" id="ARBA00023040"/>
    </source>
</evidence>
<dbReference type="PROSITE" id="PS00237">
    <property type="entry name" value="G_PROTEIN_RECEP_F1_1"/>
    <property type="match status" value="1"/>
</dbReference>
<dbReference type="InterPro" id="IPR017452">
    <property type="entry name" value="GPCR_Rhodpsn_7TM"/>
</dbReference>
<evidence type="ECO:0000256" key="8">
    <source>
        <dbReference type="ARBA" id="ARBA00023170"/>
    </source>
</evidence>